<comment type="caution">
    <text evidence="2">The sequence shown here is derived from an EMBL/GenBank/DDBJ whole genome shotgun (WGS) entry which is preliminary data.</text>
</comment>
<dbReference type="EMBL" id="JALIRP010000001">
    <property type="protein sequence ID" value="MCJ8010218.1"/>
    <property type="molecule type" value="Genomic_DNA"/>
</dbReference>
<dbReference type="GO" id="GO:0004721">
    <property type="term" value="F:phosphoprotein phosphatase activity"/>
    <property type="evidence" value="ECO:0007669"/>
    <property type="project" value="InterPro"/>
</dbReference>
<dbReference type="InterPro" id="IPR029021">
    <property type="entry name" value="Prot-tyrosine_phosphatase-like"/>
</dbReference>
<dbReference type="AlphaFoldDB" id="A0A9X2B3P7"/>
<dbReference type="PANTHER" id="PTHR31126:SF1">
    <property type="entry name" value="TYROSINE SPECIFIC PROTEIN PHOSPHATASES DOMAIN-CONTAINING PROTEIN"/>
    <property type="match status" value="1"/>
</dbReference>
<protein>
    <submittedName>
        <fullName evidence="2">Tyrosine-protein phosphatase</fullName>
    </submittedName>
</protein>
<name>A0A9X2B3P7_9BACL</name>
<organism evidence="2 3">
    <name type="scientific">Paenibacillus mangrovi</name>
    <dbReference type="NCBI Taxonomy" id="2931978"/>
    <lineage>
        <taxon>Bacteria</taxon>
        <taxon>Bacillati</taxon>
        <taxon>Bacillota</taxon>
        <taxon>Bacilli</taxon>
        <taxon>Bacillales</taxon>
        <taxon>Paenibacillaceae</taxon>
        <taxon>Paenibacillus</taxon>
    </lineage>
</organism>
<gene>
    <name evidence="2" type="ORF">MUG84_00495</name>
</gene>
<dbReference type="PANTHER" id="PTHR31126">
    <property type="entry name" value="TYROSINE-PROTEIN PHOSPHATASE"/>
    <property type="match status" value="1"/>
</dbReference>
<reference evidence="2" key="1">
    <citation type="submission" date="2022-04" db="EMBL/GenBank/DDBJ databases">
        <title>Paenibacillus mangrovi sp. nov., a novel endophytic bacterium isolated from bark of Kandelia candel.</title>
        <authorList>
            <person name="Tuo L."/>
        </authorList>
    </citation>
    <scope>NUCLEOTIDE SEQUENCE</scope>
    <source>
        <strain evidence="2">KQZ6P-2</strain>
    </source>
</reference>
<evidence type="ECO:0000313" key="2">
    <source>
        <dbReference type="EMBL" id="MCJ8010218.1"/>
    </source>
</evidence>
<evidence type="ECO:0000313" key="3">
    <source>
        <dbReference type="Proteomes" id="UP001139347"/>
    </source>
</evidence>
<sequence>MQRVIPLEGTHNFRDMGGYQATDGRRVKYGLFFRSDELTGLSEQDIETLRTLNIKTIFDYRSDHEARIKPDPVLAHVTNVRISANPENQHERMNMPVEPKSKDQQGHFLKDLAQSDFFKNFRAETYMLELYSKLPINNPSYKRLMEMIQKPDHLGLVHHCTAGKDRTGVGSALILLALGVSEQTVMEDYLLTNETMKVFNRNILERIAEHADDTVLSNLNHMLAVKEELMKAAFESIKKTYGNYDAYFAEEFGLTESKREALQISSFE</sequence>
<dbReference type="Pfam" id="PF13350">
    <property type="entry name" value="Y_phosphatase3"/>
    <property type="match status" value="1"/>
</dbReference>
<dbReference type="SUPFAM" id="SSF52799">
    <property type="entry name" value="(Phosphotyrosine protein) phosphatases II"/>
    <property type="match status" value="1"/>
</dbReference>
<accession>A0A9X2B3P7</accession>
<keyword evidence="3" id="KW-1185">Reference proteome</keyword>
<comment type="similarity">
    <text evidence="1">Belongs to the protein-tyrosine phosphatase family.</text>
</comment>
<dbReference type="RefSeq" id="WP_244717599.1">
    <property type="nucleotide sequence ID" value="NZ_JALIRP010000001.1"/>
</dbReference>
<dbReference type="Gene3D" id="3.90.190.10">
    <property type="entry name" value="Protein tyrosine phosphatase superfamily"/>
    <property type="match status" value="1"/>
</dbReference>
<evidence type="ECO:0000256" key="1">
    <source>
        <dbReference type="ARBA" id="ARBA00009580"/>
    </source>
</evidence>
<dbReference type="Proteomes" id="UP001139347">
    <property type="component" value="Unassembled WGS sequence"/>
</dbReference>
<dbReference type="InterPro" id="IPR026893">
    <property type="entry name" value="Tyr/Ser_Pase_IphP-type"/>
</dbReference>
<proteinExistence type="inferred from homology"/>